<dbReference type="KEGG" id="pmc:P9515_12381"/>
<accession>A2BXD4</accession>
<evidence type="ECO:0000256" key="1">
    <source>
        <dbReference type="SAM" id="Coils"/>
    </source>
</evidence>
<reference evidence="2 3" key="1">
    <citation type="journal article" date="2007" name="PLoS Genet.">
        <title>Patterns and implications of gene gain and loss in the evolution of Prochlorococcus.</title>
        <authorList>
            <person name="Kettler G.C."/>
            <person name="Martiny A.C."/>
            <person name="Huang K."/>
            <person name="Zucker J."/>
            <person name="Coleman M.L."/>
            <person name="Rodrigue S."/>
            <person name="Chen F."/>
            <person name="Lapidus A."/>
            <person name="Ferriera S."/>
            <person name="Johnson J."/>
            <person name="Steglich C."/>
            <person name="Church G.M."/>
            <person name="Richardson P."/>
            <person name="Chisholm S.W."/>
        </authorList>
    </citation>
    <scope>NUCLEOTIDE SEQUENCE [LARGE SCALE GENOMIC DNA]</scope>
    <source>
        <strain evidence="2 3">MIT 9515</strain>
    </source>
</reference>
<dbReference type="EMBL" id="CP000552">
    <property type="protein sequence ID" value="ABM72445.1"/>
    <property type="molecule type" value="Genomic_DNA"/>
</dbReference>
<dbReference type="HOGENOM" id="CLU_167571_1_0_3"/>
<dbReference type="GeneID" id="60201174"/>
<dbReference type="RefSeq" id="WP_011820544.1">
    <property type="nucleotide sequence ID" value="NC_008817.1"/>
</dbReference>
<evidence type="ECO:0000313" key="3">
    <source>
        <dbReference type="Proteomes" id="UP000001589"/>
    </source>
</evidence>
<keyword evidence="1" id="KW-0175">Coiled coil</keyword>
<name>A2BXD4_PROM5</name>
<protein>
    <submittedName>
        <fullName evidence="2">Uncharacterized protein</fullName>
    </submittedName>
</protein>
<sequence>MYSMFDLFFDTPAYRPVYVISDSEMKELQRTQTQDELEEISHQKKRLEEAYKSQVKHLDERAKELKAELKAIEPAKKKV</sequence>
<dbReference type="Proteomes" id="UP000001589">
    <property type="component" value="Chromosome"/>
</dbReference>
<evidence type="ECO:0000313" key="2">
    <source>
        <dbReference type="EMBL" id="ABM72445.1"/>
    </source>
</evidence>
<dbReference type="OrthoDB" id="542154at2"/>
<dbReference type="AlphaFoldDB" id="A2BXD4"/>
<feature type="coiled-coil region" evidence="1">
    <location>
        <begin position="30"/>
        <end position="68"/>
    </location>
</feature>
<dbReference type="STRING" id="167542.P9515_12381"/>
<organism evidence="2 3">
    <name type="scientific">Prochlorococcus marinus (strain MIT 9515)</name>
    <dbReference type="NCBI Taxonomy" id="167542"/>
    <lineage>
        <taxon>Bacteria</taxon>
        <taxon>Bacillati</taxon>
        <taxon>Cyanobacteriota</taxon>
        <taxon>Cyanophyceae</taxon>
        <taxon>Synechococcales</taxon>
        <taxon>Prochlorococcaceae</taxon>
        <taxon>Prochlorococcus</taxon>
    </lineage>
</organism>
<gene>
    <name evidence="2" type="ordered locus">P9515_12381</name>
</gene>
<proteinExistence type="predicted"/>